<dbReference type="EMBL" id="JANFVX010000011">
    <property type="protein sequence ID" value="MCW0344942.1"/>
    <property type="molecule type" value="Genomic_DNA"/>
</dbReference>
<dbReference type="RefSeq" id="WP_264272044.1">
    <property type="nucleotide sequence ID" value="NZ_JANFVX010000011.1"/>
</dbReference>
<proteinExistence type="predicted"/>
<reference evidence="1" key="1">
    <citation type="submission" date="2022-06" db="EMBL/GenBank/DDBJ databases">
        <title>Dynamics of rice microbiomes reveals core vertical transmitted seed endophytes.</title>
        <authorList>
            <person name="Liao K."/>
            <person name="Zhang X."/>
        </authorList>
    </citation>
    <scope>NUCLEOTIDE SEQUENCE</scope>
    <source>
        <strain evidence="1">JT1-17</strain>
    </source>
</reference>
<protein>
    <submittedName>
        <fullName evidence="1">Uncharacterized protein</fullName>
    </submittedName>
</protein>
<gene>
    <name evidence="1" type="ORF">NB703_003035</name>
</gene>
<dbReference type="Proteomes" id="UP001208888">
    <property type="component" value="Unassembled WGS sequence"/>
</dbReference>
<sequence length="134" mass="15734">MNFIPKLTRQRISELPEGTPIRIGARVVIFDGCTIEPNYKGEDETFVYYIDANGQRERHFEWLLLESGTEFIESELCEYCARFRHPTDIKQAVIRFWNRSEVRSFCSDKGCANLYQQTIRVPAARQGKPRRRIS</sequence>
<comment type="caution">
    <text evidence="1">The sequence shown here is derived from an EMBL/GenBank/DDBJ whole genome shotgun (WGS) entry which is preliminary data.</text>
</comment>
<evidence type="ECO:0000313" key="2">
    <source>
        <dbReference type="Proteomes" id="UP001208888"/>
    </source>
</evidence>
<accession>A0AAJ1D0X7</accession>
<dbReference type="AlphaFoldDB" id="A0AAJ1D0X7"/>
<name>A0AAJ1D0X7_PANAN</name>
<organism evidence="1 2">
    <name type="scientific">Pantoea ananas</name>
    <name type="common">Erwinia uredovora</name>
    <dbReference type="NCBI Taxonomy" id="553"/>
    <lineage>
        <taxon>Bacteria</taxon>
        <taxon>Pseudomonadati</taxon>
        <taxon>Pseudomonadota</taxon>
        <taxon>Gammaproteobacteria</taxon>
        <taxon>Enterobacterales</taxon>
        <taxon>Erwiniaceae</taxon>
        <taxon>Pantoea</taxon>
    </lineage>
</organism>
<evidence type="ECO:0000313" key="1">
    <source>
        <dbReference type="EMBL" id="MCW0344942.1"/>
    </source>
</evidence>